<dbReference type="OrthoDB" id="10031946at2759"/>
<keyword evidence="3" id="KW-1185">Reference proteome</keyword>
<sequence>MNVFQENAMWMEEIFKDHVKKEKFAQKNWKKEHGYIMDEIHEMEEKLKKIDAEKEKICRKSDEVKAAAPKPKKHQPPPVPLTTSGMIGWRSTDPRYNLEKYKKSNKNHCKGDIVAKLKWPREGI</sequence>
<evidence type="ECO:0000313" key="2">
    <source>
        <dbReference type="EMBL" id="CBY22000.1"/>
    </source>
</evidence>
<dbReference type="PANTHER" id="PTHR31909">
    <property type="entry name" value="CHROMOSOME 20 ORF85 FAMILY MEMBER"/>
    <property type="match status" value="1"/>
</dbReference>
<organism evidence="2">
    <name type="scientific">Oikopleura dioica</name>
    <name type="common">Tunicate</name>
    <dbReference type="NCBI Taxonomy" id="34765"/>
    <lineage>
        <taxon>Eukaryota</taxon>
        <taxon>Metazoa</taxon>
        <taxon>Chordata</taxon>
        <taxon>Tunicata</taxon>
        <taxon>Appendicularia</taxon>
        <taxon>Copelata</taxon>
        <taxon>Oikopleuridae</taxon>
        <taxon>Oikopleura</taxon>
    </lineage>
</organism>
<feature type="region of interest" description="Disordered" evidence="1">
    <location>
        <begin position="61"/>
        <end position="88"/>
    </location>
</feature>
<dbReference type="PANTHER" id="PTHR31909:SF3">
    <property type="entry name" value="SIMILAR TO PROTEIN C20ORF85 HOMOLOG"/>
    <property type="match status" value="1"/>
</dbReference>
<reference evidence="2" key="1">
    <citation type="journal article" date="2010" name="Science">
        <title>Plasticity of animal genome architecture unmasked by rapid evolution of a pelagic tunicate.</title>
        <authorList>
            <person name="Denoeud F."/>
            <person name="Henriet S."/>
            <person name="Mungpakdee S."/>
            <person name="Aury J.M."/>
            <person name="Da Silva C."/>
            <person name="Brinkmann H."/>
            <person name="Mikhaleva J."/>
            <person name="Olsen L.C."/>
            <person name="Jubin C."/>
            <person name="Canestro C."/>
            <person name="Bouquet J.M."/>
            <person name="Danks G."/>
            <person name="Poulain J."/>
            <person name="Campsteijn C."/>
            <person name="Adamski M."/>
            <person name="Cross I."/>
            <person name="Yadetie F."/>
            <person name="Muffato M."/>
            <person name="Louis A."/>
            <person name="Butcher S."/>
            <person name="Tsagkogeorga G."/>
            <person name="Konrad A."/>
            <person name="Singh S."/>
            <person name="Jensen M.F."/>
            <person name="Cong E.H."/>
            <person name="Eikeseth-Otteraa H."/>
            <person name="Noel B."/>
            <person name="Anthouard V."/>
            <person name="Porcel B.M."/>
            <person name="Kachouri-Lafond R."/>
            <person name="Nishino A."/>
            <person name="Ugolini M."/>
            <person name="Chourrout P."/>
            <person name="Nishida H."/>
            <person name="Aasland R."/>
            <person name="Huzurbazar S."/>
            <person name="Westhof E."/>
            <person name="Delsuc F."/>
            <person name="Lehrach H."/>
            <person name="Reinhardt R."/>
            <person name="Weissenbach J."/>
            <person name="Roy S.W."/>
            <person name="Artiguenave F."/>
            <person name="Postlethwait J.H."/>
            <person name="Manak J.R."/>
            <person name="Thompson E.M."/>
            <person name="Jaillon O."/>
            <person name="Du Pasquier L."/>
            <person name="Boudinot P."/>
            <person name="Liberles D.A."/>
            <person name="Volff J.N."/>
            <person name="Philippe H."/>
            <person name="Lenhard B."/>
            <person name="Roest Crollius H."/>
            <person name="Wincker P."/>
            <person name="Chourrout D."/>
        </authorList>
    </citation>
    <scope>NUCLEOTIDE SEQUENCE [LARGE SCALE GENOMIC DNA]</scope>
</reference>
<evidence type="ECO:0000256" key="1">
    <source>
        <dbReference type="SAM" id="MobiDB-lite"/>
    </source>
</evidence>
<dbReference type="AlphaFoldDB" id="E4WXA8"/>
<protein>
    <submittedName>
        <fullName evidence="2">Uncharacterized protein</fullName>
    </submittedName>
</protein>
<dbReference type="Pfam" id="PF14945">
    <property type="entry name" value="LLC1"/>
    <property type="match status" value="1"/>
</dbReference>
<name>E4WXA8_OIKDI</name>
<accession>E4WXA8</accession>
<dbReference type="InterPro" id="IPR020339">
    <property type="entry name" value="C20orf85-like"/>
</dbReference>
<dbReference type="InParanoid" id="E4WXA8"/>
<gene>
    <name evidence="2" type="ORF">GSOID_T00011539001</name>
</gene>
<dbReference type="EMBL" id="FN653018">
    <property type="protein sequence ID" value="CBY22000.1"/>
    <property type="molecule type" value="Genomic_DNA"/>
</dbReference>
<dbReference type="Proteomes" id="UP000001307">
    <property type="component" value="Unassembled WGS sequence"/>
</dbReference>
<proteinExistence type="predicted"/>
<evidence type="ECO:0000313" key="3">
    <source>
        <dbReference type="Proteomes" id="UP000001307"/>
    </source>
</evidence>